<protein>
    <submittedName>
        <fullName evidence="1">Uncharacterized protein</fullName>
    </submittedName>
</protein>
<dbReference type="AlphaFoldDB" id="A0A2V3J6Y5"/>
<accession>A0A2V3J6Y5</accession>
<evidence type="ECO:0000313" key="1">
    <source>
        <dbReference type="EMBL" id="PXF50186.1"/>
    </source>
</evidence>
<sequence>MDIGKLGVISETVKEALYVSKTVKIVGLVRKVFNYICLENLHRTYSMLLFSLTRWTSINIILARLLKVQSVLTYIPVVLVNERTARGIDPEFELPPSLTSLISSSASWTRVRELHDVLHSIATFIGLLERDSATMADAYASFVATLLTKRASSFLNAAQKQMLKSSLYRRGDRVYSPVYALAFHCDPYYNDFRTHISLHFGTSSLELNKKAVTEQCHSALETLARVECNLQSLLGEYLELSVNPCALLTRLKRVLTTLHLGSNSGEASALGCGFGESLS</sequence>
<organism evidence="1 2">
    <name type="scientific">Gracilariopsis chorda</name>
    <dbReference type="NCBI Taxonomy" id="448386"/>
    <lineage>
        <taxon>Eukaryota</taxon>
        <taxon>Rhodophyta</taxon>
        <taxon>Florideophyceae</taxon>
        <taxon>Rhodymeniophycidae</taxon>
        <taxon>Gracilariales</taxon>
        <taxon>Gracilariaceae</taxon>
        <taxon>Gracilariopsis</taxon>
    </lineage>
</organism>
<dbReference type="OrthoDB" id="109271at2759"/>
<name>A0A2V3J6Y5_9FLOR</name>
<reference evidence="1 2" key="1">
    <citation type="journal article" date="2018" name="Mol. Biol. Evol.">
        <title>Analysis of the draft genome of the red seaweed Gracilariopsis chorda provides insights into genome size evolution in Rhodophyta.</title>
        <authorList>
            <person name="Lee J."/>
            <person name="Yang E.C."/>
            <person name="Graf L."/>
            <person name="Yang J.H."/>
            <person name="Qiu H."/>
            <person name="Zel Zion U."/>
            <person name="Chan C.X."/>
            <person name="Stephens T.G."/>
            <person name="Weber A.P.M."/>
            <person name="Boo G.H."/>
            <person name="Boo S.M."/>
            <person name="Kim K.M."/>
            <person name="Shin Y."/>
            <person name="Jung M."/>
            <person name="Lee S.J."/>
            <person name="Yim H.S."/>
            <person name="Lee J.H."/>
            <person name="Bhattacharya D."/>
            <person name="Yoon H.S."/>
        </authorList>
    </citation>
    <scope>NUCLEOTIDE SEQUENCE [LARGE SCALE GENOMIC DNA]</scope>
    <source>
        <strain evidence="1 2">SKKU-2015</strain>
        <tissue evidence="1">Whole body</tissue>
    </source>
</reference>
<dbReference type="EMBL" id="NBIV01000001">
    <property type="protein sequence ID" value="PXF50186.1"/>
    <property type="molecule type" value="Genomic_DNA"/>
</dbReference>
<keyword evidence="2" id="KW-1185">Reference proteome</keyword>
<gene>
    <name evidence="1" type="ORF">BWQ96_00346</name>
</gene>
<dbReference type="Proteomes" id="UP000247409">
    <property type="component" value="Unassembled WGS sequence"/>
</dbReference>
<proteinExistence type="predicted"/>
<evidence type="ECO:0000313" key="2">
    <source>
        <dbReference type="Proteomes" id="UP000247409"/>
    </source>
</evidence>
<comment type="caution">
    <text evidence="1">The sequence shown here is derived from an EMBL/GenBank/DDBJ whole genome shotgun (WGS) entry which is preliminary data.</text>
</comment>